<keyword evidence="4 9" id="KW-0067">ATP-binding</keyword>
<dbReference type="Gene3D" id="6.10.140.2230">
    <property type="match status" value="1"/>
</dbReference>
<gene>
    <name evidence="9 13" type="primary">rapA</name>
    <name evidence="15" type="ORF">H4C15_14780</name>
    <name evidence="13" type="ORF">H4C44_25235</name>
    <name evidence="14" type="ORF">H4C80_10145</name>
    <name evidence="16" type="ORF">PWA60_19585</name>
</gene>
<sequence length="948" mass="106004">MAQQYQPGQRWISDSEAELGLGTILAQDGRLLTVLYPATGDTRQYSLRNAPLTRVRFAPGDQITHFEGWKLTVREVEDIDGLMVYHGLDGQNQPRTLPETQLSNFIQFRLASDRLFAGQIDPLAWFSLRYNTLQHTSKQMQSALWGLGGCRAQPIAHQLHIAREVADRSAPRVLLADEVGLGKTIEAGLVIHRQLLTGRASRVLILVPENLQHQWLVEMRRRFNLQVALFDAERFIESDASNPFDDAQLALVALEWLVEDEKAQDALFAAGWDLMVVDEAHHLVWHEDQVSAEYALVEQLAQVIPGVLLLTATPEQLGQDSHFARLRLLDPNRFHDLAAFRAESDHYRPVAEAVQELLDEGRLSPKAHATIQGFLGAEGEALLAAVSDGDTQASARLIRELLDRHGTGRVLFRNTRAAVQGFPERQLHPYPVAMPEQYRELPPGEKAELYPEVAFQAQGDSTDDERWWRFDPRVDWLIDTLKMLKRTKVLVICAHAETAMDLEDALRVRSGIPASVFHEGMSILERDRAAAYFADEEFGAQVLICSEIGSEGRNFQFSHHLVMFDLPAHPDLLEQRIGRLDRIGQKHTIQLHVPYLQGSPQERLFQWYHEALNAFLNTCPTGNALQHQFGPRLLPLLEGGDSKAWDSLVADARHERERLEAELHTGRDRLLELNSGGAGEGEALVEAILEQDDQFALPIYMETLFDAFGIDSEDHSENALILKPSEKMLDASFPLGDDEGVTITYDRAQALSREDMQFLTWEHPMVQGGMDLVLSGSMGNTAVALIKNKALKPGTVLLELLFVSEVVAPRSLQLGRYLPPAALRCLLDANGNDLASRVAFETLNDQLESVPRASANKFVQAQRDVLAKRISGGEEKILPTHVERVAEAQRRLAAEADEELARLLALQAVNPSVRDSEIDALRKQREEGLAMLEKAALRLEAIRVLVAG</sequence>
<evidence type="ECO:0000256" key="5">
    <source>
        <dbReference type="ARBA" id="ARBA00023015"/>
    </source>
</evidence>
<dbReference type="PANTHER" id="PTHR45766">
    <property type="entry name" value="DNA ANNEALING HELICASE AND ENDONUCLEASE ZRANB3 FAMILY MEMBER"/>
    <property type="match status" value="1"/>
</dbReference>
<dbReference type="Gene3D" id="2.30.30.930">
    <property type="match status" value="1"/>
</dbReference>
<evidence type="ECO:0000256" key="4">
    <source>
        <dbReference type="ARBA" id="ARBA00022840"/>
    </source>
</evidence>
<dbReference type="GeneID" id="72421817"/>
<dbReference type="GO" id="GO:0005524">
    <property type="term" value="F:ATP binding"/>
    <property type="evidence" value="ECO:0007669"/>
    <property type="project" value="UniProtKB-UniRule"/>
</dbReference>
<dbReference type="Pfam" id="PF18339">
    <property type="entry name" value="Tudor_1_RapA"/>
    <property type="match status" value="1"/>
</dbReference>
<dbReference type="InterPro" id="IPR000330">
    <property type="entry name" value="SNF2_N"/>
</dbReference>
<dbReference type="Proteomes" id="UP001217631">
    <property type="component" value="Chromosome"/>
</dbReference>
<dbReference type="InterPro" id="IPR014001">
    <property type="entry name" value="Helicase_ATP-bd"/>
</dbReference>
<feature type="domain" description="Helicase C-terminal" evidence="12">
    <location>
        <begin position="473"/>
        <end position="627"/>
    </location>
</feature>
<keyword evidence="8 9" id="KW-0804">Transcription</keyword>
<dbReference type="PROSITE" id="PS51194">
    <property type="entry name" value="HELICASE_CTER"/>
    <property type="match status" value="1"/>
</dbReference>
<dbReference type="PANTHER" id="PTHR45766:SF6">
    <property type="entry name" value="SWI_SNF-RELATED MATRIX-ASSOCIATED ACTIN-DEPENDENT REGULATOR OF CHROMATIN SUBFAMILY A-LIKE PROTEIN 1"/>
    <property type="match status" value="1"/>
</dbReference>
<dbReference type="Proteomes" id="UP000545074">
    <property type="component" value="Unassembled WGS sequence"/>
</dbReference>
<dbReference type="GO" id="GO:0016817">
    <property type="term" value="F:hydrolase activity, acting on acid anhydrides"/>
    <property type="evidence" value="ECO:0007669"/>
    <property type="project" value="InterPro"/>
</dbReference>
<evidence type="ECO:0000259" key="12">
    <source>
        <dbReference type="PROSITE" id="PS51194"/>
    </source>
</evidence>
<dbReference type="InterPro" id="IPR027417">
    <property type="entry name" value="P-loop_NTPase"/>
</dbReference>
<feature type="binding site" evidence="9">
    <location>
        <begin position="177"/>
        <end position="184"/>
    </location>
    <ligand>
        <name>ATP</name>
        <dbReference type="ChEBI" id="CHEBI:30616"/>
    </ligand>
</feature>
<dbReference type="SMART" id="SM00490">
    <property type="entry name" value="HELICc"/>
    <property type="match status" value="1"/>
</dbReference>
<dbReference type="NCBIfam" id="NF003426">
    <property type="entry name" value="PRK04914.1"/>
    <property type="match status" value="1"/>
</dbReference>
<dbReference type="GO" id="GO:0004386">
    <property type="term" value="F:helicase activity"/>
    <property type="evidence" value="ECO:0007669"/>
    <property type="project" value="UniProtKB-UniRule"/>
</dbReference>
<dbReference type="Gene3D" id="2.30.30.140">
    <property type="match status" value="1"/>
</dbReference>
<evidence type="ECO:0000256" key="10">
    <source>
        <dbReference type="SAM" id="Coils"/>
    </source>
</evidence>
<dbReference type="Gene3D" id="3.30.360.80">
    <property type="match status" value="1"/>
</dbReference>
<evidence type="ECO:0000313" key="14">
    <source>
        <dbReference type="EMBL" id="MBA6097479.1"/>
    </source>
</evidence>
<evidence type="ECO:0000256" key="8">
    <source>
        <dbReference type="ARBA" id="ARBA00023163"/>
    </source>
</evidence>
<evidence type="ECO:0000313" key="19">
    <source>
        <dbReference type="Proteomes" id="UP000577346"/>
    </source>
</evidence>
<dbReference type="InterPro" id="IPR049730">
    <property type="entry name" value="SNF2/RAD54-like_C"/>
</dbReference>
<keyword evidence="2 9" id="KW-0378">Hydrolase</keyword>
<keyword evidence="7 9" id="KW-0010">Activator</keyword>
<evidence type="ECO:0000259" key="11">
    <source>
        <dbReference type="PROSITE" id="PS51192"/>
    </source>
</evidence>
<dbReference type="Gene3D" id="3.40.50.300">
    <property type="entry name" value="P-loop containing nucleotide triphosphate hydrolases"/>
    <property type="match status" value="1"/>
</dbReference>
<dbReference type="EC" id="3.6.4.-" evidence="9"/>
<evidence type="ECO:0000256" key="9">
    <source>
        <dbReference type="HAMAP-Rule" id="MF_01821"/>
    </source>
</evidence>
<evidence type="ECO:0000313" key="16">
    <source>
        <dbReference type="EMBL" id="WEA19454.1"/>
    </source>
</evidence>
<dbReference type="InterPro" id="IPR040766">
    <property type="entry name" value="Tudor_2_RapA"/>
</dbReference>
<feature type="coiled-coil region" evidence="10">
    <location>
        <begin position="642"/>
        <end position="669"/>
    </location>
</feature>
<feature type="domain" description="Helicase ATP-binding" evidence="11">
    <location>
        <begin position="164"/>
        <end position="332"/>
    </location>
</feature>
<proteinExistence type="inferred from homology"/>
<dbReference type="InterPro" id="IPR040765">
    <property type="entry name" value="Tudor_1_RapA"/>
</dbReference>
<keyword evidence="3 9" id="KW-0347">Helicase</keyword>
<dbReference type="EMBL" id="JACGCX010000005">
    <property type="protein sequence ID" value="MBA6097479.1"/>
    <property type="molecule type" value="Genomic_DNA"/>
</dbReference>
<dbReference type="HAMAP" id="MF_01821">
    <property type="entry name" value="Helicase_RapA"/>
    <property type="match status" value="1"/>
</dbReference>
<protein>
    <recommendedName>
        <fullName evidence="9">RNA polymerase-associated protein RapA</fullName>
        <ecNumber evidence="9">3.6.4.-</ecNumber>
    </recommendedName>
    <alternativeName>
        <fullName evidence="9">ATP-dependent helicase HepA</fullName>
    </alternativeName>
</protein>
<dbReference type="GO" id="GO:0003677">
    <property type="term" value="F:DNA binding"/>
    <property type="evidence" value="ECO:0007669"/>
    <property type="project" value="UniProtKB-KW"/>
</dbReference>
<comment type="subunit">
    <text evidence="9">Interacts with the RNAP. Has a higher affinity for the core RNAP than for the holoenzyme. Its ATPase activity is stimulated by binding to RNAP.</text>
</comment>
<dbReference type="Pfam" id="PF12137">
    <property type="entry name" value="RapA_C"/>
    <property type="match status" value="1"/>
</dbReference>
<dbReference type="SMART" id="SM00487">
    <property type="entry name" value="DEXDc"/>
    <property type="match status" value="1"/>
</dbReference>
<dbReference type="InterPro" id="IPR057342">
    <property type="entry name" value="DEXDc_RapA"/>
</dbReference>
<dbReference type="RefSeq" id="WP_054904086.1">
    <property type="nucleotide sequence ID" value="NZ_BQIO01000017.1"/>
</dbReference>
<keyword evidence="5 9" id="KW-0805">Transcription regulation</keyword>
<reference evidence="17 18" key="1">
    <citation type="submission" date="2020-07" db="EMBL/GenBank/DDBJ databases">
        <title>Diversity of carbapenemase encoding genes among Pseudomonas putida group clinical isolates in a tertiary Brazilian hospital.</title>
        <authorList>
            <person name="Alberto-Lei F."/>
            <person name="Nodari C.S."/>
            <person name="Streling A.P."/>
            <person name="Paulino J.T."/>
            <person name="Bessa-Neto F.O."/>
            <person name="Cayo R."/>
            <person name="Gales A.C."/>
        </authorList>
    </citation>
    <scope>NUCLEOTIDE SEQUENCE [LARGE SCALE GENOMIC DNA]</scope>
    <source>
        <strain evidence="15 19">11213</strain>
        <strain evidence="14 17">12815</strain>
        <strain evidence="13 18">14535</strain>
    </source>
</reference>
<dbReference type="CDD" id="cd18011">
    <property type="entry name" value="DEXDc_RapA"/>
    <property type="match status" value="1"/>
</dbReference>
<dbReference type="EMBL" id="CP118677">
    <property type="protein sequence ID" value="WEA19454.1"/>
    <property type="molecule type" value="Genomic_DNA"/>
</dbReference>
<evidence type="ECO:0000256" key="2">
    <source>
        <dbReference type="ARBA" id="ARBA00022801"/>
    </source>
</evidence>
<dbReference type="Pfam" id="PF00271">
    <property type="entry name" value="Helicase_C"/>
    <property type="match status" value="1"/>
</dbReference>
<dbReference type="Proteomes" id="UP000556620">
    <property type="component" value="Unassembled WGS sequence"/>
</dbReference>
<evidence type="ECO:0000256" key="3">
    <source>
        <dbReference type="ARBA" id="ARBA00022806"/>
    </source>
</evidence>
<evidence type="ECO:0000256" key="1">
    <source>
        <dbReference type="ARBA" id="ARBA00022741"/>
    </source>
</evidence>
<evidence type="ECO:0000256" key="6">
    <source>
        <dbReference type="ARBA" id="ARBA00023125"/>
    </source>
</evidence>
<accession>A0A7W2JP11</accession>
<dbReference type="Gene3D" id="3.40.50.10810">
    <property type="entry name" value="Tandem AAA-ATPase domain"/>
    <property type="match status" value="1"/>
</dbReference>
<reference evidence="16" key="2">
    <citation type="submission" date="2023-02" db="EMBL/GenBank/DDBJ databases">
        <title>tmexCD-toprJ-like cluster.</title>
        <authorList>
            <person name="Gao X."/>
            <person name="Wang C."/>
            <person name="Liu J."/>
        </authorList>
    </citation>
    <scope>NUCLEOTIDE SEQUENCE</scope>
    <source>
        <strain evidence="16">GDW21C697WI</strain>
    </source>
</reference>
<name>A0A7W2JP11_9PSED</name>
<dbReference type="InterPro" id="IPR001650">
    <property type="entry name" value="Helicase_C-like"/>
</dbReference>
<organism evidence="13 18">
    <name type="scientific">Pseudomonas juntendi</name>
    <dbReference type="NCBI Taxonomy" id="2666183"/>
    <lineage>
        <taxon>Bacteria</taxon>
        <taxon>Pseudomonadati</taxon>
        <taxon>Pseudomonadota</taxon>
        <taxon>Gammaproteobacteria</taxon>
        <taxon>Pseudomonadales</taxon>
        <taxon>Pseudomonadaceae</taxon>
        <taxon>Pseudomonas</taxon>
    </lineage>
</organism>
<evidence type="ECO:0000313" key="15">
    <source>
        <dbReference type="EMBL" id="MBA6148756.1"/>
    </source>
</evidence>
<dbReference type="Proteomes" id="UP000577346">
    <property type="component" value="Unassembled WGS sequence"/>
</dbReference>
<keyword evidence="10" id="KW-0175">Coiled coil</keyword>
<dbReference type="InterPro" id="IPR023949">
    <property type="entry name" value="Helicase_RapA"/>
</dbReference>
<dbReference type="EMBL" id="JACGCU010000071">
    <property type="protein sequence ID" value="MBA6062460.1"/>
    <property type="molecule type" value="Genomic_DNA"/>
</dbReference>
<dbReference type="Pfam" id="PF00176">
    <property type="entry name" value="SNF2-rel_dom"/>
    <property type="match status" value="1"/>
</dbReference>
<dbReference type="AlphaFoldDB" id="A0A7W2JP11"/>
<evidence type="ECO:0000313" key="17">
    <source>
        <dbReference type="Proteomes" id="UP000545074"/>
    </source>
</evidence>
<comment type="similarity">
    <text evidence="9">Belongs to the SNF2/RAD54 helicase family. RapA subfamily.</text>
</comment>
<evidence type="ECO:0000313" key="13">
    <source>
        <dbReference type="EMBL" id="MBA6062460.1"/>
    </source>
</evidence>
<evidence type="ECO:0000256" key="7">
    <source>
        <dbReference type="ARBA" id="ARBA00023159"/>
    </source>
</evidence>
<dbReference type="InterPro" id="IPR022737">
    <property type="entry name" value="RapA_C"/>
</dbReference>
<dbReference type="GO" id="GO:0006355">
    <property type="term" value="P:regulation of DNA-templated transcription"/>
    <property type="evidence" value="ECO:0007669"/>
    <property type="project" value="UniProtKB-UniRule"/>
</dbReference>
<dbReference type="Pfam" id="PF18337">
    <property type="entry name" value="Tudor_RapA"/>
    <property type="match status" value="1"/>
</dbReference>
<dbReference type="EMBL" id="JACGDA010000029">
    <property type="protein sequence ID" value="MBA6148756.1"/>
    <property type="molecule type" value="Genomic_DNA"/>
</dbReference>
<feature type="short sequence motif" description="DEAH box" evidence="9">
    <location>
        <begin position="278"/>
        <end position="281"/>
    </location>
</feature>
<keyword evidence="1 9" id="KW-0547">Nucleotide-binding</keyword>
<dbReference type="Gene3D" id="6.10.140.1500">
    <property type="match status" value="1"/>
</dbReference>
<dbReference type="CDD" id="cd18793">
    <property type="entry name" value="SF2_C_SNF"/>
    <property type="match status" value="1"/>
</dbReference>
<dbReference type="PROSITE" id="PS51192">
    <property type="entry name" value="HELICASE_ATP_BIND_1"/>
    <property type="match status" value="1"/>
</dbReference>
<comment type="function">
    <text evidence="9">Transcription regulator that activates transcription by stimulating RNA polymerase (RNAP) recycling in case of stress conditions such as supercoiled DNA or high salt concentrations. Probably acts by releasing the RNAP, when it is trapped or immobilized on tightly supercoiled DNA. Does not activate transcription on linear DNA. Probably not involved in DNA repair.</text>
</comment>
<dbReference type="SUPFAM" id="SSF52540">
    <property type="entry name" value="P-loop containing nucleoside triphosphate hydrolases"/>
    <property type="match status" value="2"/>
</dbReference>
<keyword evidence="6 9" id="KW-0238">DNA-binding</keyword>
<evidence type="ECO:0000313" key="18">
    <source>
        <dbReference type="Proteomes" id="UP000556620"/>
    </source>
</evidence>
<dbReference type="InterPro" id="IPR038718">
    <property type="entry name" value="SNF2-like_sf"/>
</dbReference>